<reference evidence="1 2" key="1">
    <citation type="submission" date="2015-09" db="EMBL/GenBank/DDBJ databases">
        <title>Atta colombica WGS genome.</title>
        <authorList>
            <person name="Nygaard S."/>
            <person name="Hu H."/>
            <person name="Boomsma J."/>
            <person name="Zhang G."/>
        </authorList>
    </citation>
    <scope>NUCLEOTIDE SEQUENCE [LARGE SCALE GENOMIC DNA]</scope>
    <source>
        <strain evidence="1">Treedump-2</strain>
        <tissue evidence="1">Whole body</tissue>
    </source>
</reference>
<organism evidence="1 2">
    <name type="scientific">Atta colombica</name>
    <dbReference type="NCBI Taxonomy" id="520822"/>
    <lineage>
        <taxon>Eukaryota</taxon>
        <taxon>Metazoa</taxon>
        <taxon>Ecdysozoa</taxon>
        <taxon>Arthropoda</taxon>
        <taxon>Hexapoda</taxon>
        <taxon>Insecta</taxon>
        <taxon>Pterygota</taxon>
        <taxon>Neoptera</taxon>
        <taxon>Endopterygota</taxon>
        <taxon>Hymenoptera</taxon>
        <taxon>Apocrita</taxon>
        <taxon>Aculeata</taxon>
        <taxon>Formicoidea</taxon>
        <taxon>Formicidae</taxon>
        <taxon>Myrmicinae</taxon>
        <taxon>Atta</taxon>
    </lineage>
</organism>
<evidence type="ECO:0000313" key="1">
    <source>
        <dbReference type="EMBL" id="KYM92160.1"/>
    </source>
</evidence>
<name>A0A195BV76_9HYME</name>
<keyword evidence="2" id="KW-1185">Reference proteome</keyword>
<dbReference type="EMBL" id="KQ976403">
    <property type="protein sequence ID" value="KYM92160.1"/>
    <property type="molecule type" value="Genomic_DNA"/>
</dbReference>
<gene>
    <name evidence="1" type="ORF">ALC53_01223</name>
</gene>
<dbReference type="AlphaFoldDB" id="A0A195BV76"/>
<dbReference type="Proteomes" id="UP000078540">
    <property type="component" value="Unassembled WGS sequence"/>
</dbReference>
<protein>
    <submittedName>
        <fullName evidence="1">Uncharacterized protein</fullName>
    </submittedName>
</protein>
<proteinExistence type="predicted"/>
<sequence length="89" mass="10114">MTCLIIGRCAAASENFNVLMYVREAIVFSDREREFSYLEGKHSFTVEIGFSYVSTFLSFILKLNGFSRSSISQYTNEDDDDNGSDDKDV</sequence>
<accession>A0A195BV76</accession>
<evidence type="ECO:0000313" key="2">
    <source>
        <dbReference type="Proteomes" id="UP000078540"/>
    </source>
</evidence>